<comment type="caution">
    <text evidence="3">The sequence shown here is derived from an EMBL/GenBank/DDBJ whole genome shotgun (WGS) entry which is preliminary data.</text>
</comment>
<comment type="similarity">
    <text evidence="1">Belongs to the cornifelin family.</text>
</comment>
<evidence type="ECO:0000313" key="4">
    <source>
        <dbReference type="Proteomes" id="UP000663870"/>
    </source>
</evidence>
<dbReference type="EMBL" id="CAJNOL010001952">
    <property type="protein sequence ID" value="CAF1441618.1"/>
    <property type="molecule type" value="Genomic_DNA"/>
</dbReference>
<evidence type="ECO:0000313" key="3">
    <source>
        <dbReference type="EMBL" id="CAF1441618.1"/>
    </source>
</evidence>
<name>A0A815NM51_9BILA</name>
<dbReference type="EMBL" id="CAJNOH010000145">
    <property type="protein sequence ID" value="CAF0904942.1"/>
    <property type="molecule type" value="Genomic_DNA"/>
</dbReference>
<dbReference type="Proteomes" id="UP000663854">
    <property type="component" value="Unassembled WGS sequence"/>
</dbReference>
<dbReference type="PANTHER" id="PTHR15907">
    <property type="entry name" value="DUF614 FAMILY PROTEIN-RELATED"/>
    <property type="match status" value="1"/>
</dbReference>
<gene>
    <name evidence="3" type="ORF">JXQ802_LOCUS37037</name>
    <name evidence="2" type="ORF">PYM288_LOCUS9716</name>
</gene>
<accession>A0A815NM51</accession>
<sequence>MSLKLSSITNAITAQPGTDAKLNPFNTDWSTKYFESCSPIKDGIIYCICGCCCAGLLHGRAGEHFCSCLFPGATLALRTKIRMAYCIRGSLIEDCLATCCSPCLLLQMKKELDHHNVPDPSAN</sequence>
<dbReference type="InterPro" id="IPR006461">
    <property type="entry name" value="PLAC_motif_containing"/>
</dbReference>
<keyword evidence="4" id="KW-1185">Reference proteome</keyword>
<proteinExistence type="inferred from homology"/>
<evidence type="ECO:0000313" key="2">
    <source>
        <dbReference type="EMBL" id="CAF0904942.1"/>
    </source>
</evidence>
<dbReference type="AlphaFoldDB" id="A0A815NM51"/>
<protein>
    <submittedName>
        <fullName evidence="3">Uncharacterized protein</fullName>
    </submittedName>
</protein>
<dbReference type="Proteomes" id="UP000663870">
    <property type="component" value="Unassembled WGS sequence"/>
</dbReference>
<evidence type="ECO:0000256" key="1">
    <source>
        <dbReference type="ARBA" id="ARBA00009024"/>
    </source>
</evidence>
<reference evidence="3" key="1">
    <citation type="submission" date="2021-02" db="EMBL/GenBank/DDBJ databases">
        <authorList>
            <person name="Nowell W R."/>
        </authorList>
    </citation>
    <scope>NUCLEOTIDE SEQUENCE</scope>
</reference>
<organism evidence="3 4">
    <name type="scientific">Rotaria sordida</name>
    <dbReference type="NCBI Taxonomy" id="392033"/>
    <lineage>
        <taxon>Eukaryota</taxon>
        <taxon>Metazoa</taxon>
        <taxon>Spiralia</taxon>
        <taxon>Gnathifera</taxon>
        <taxon>Rotifera</taxon>
        <taxon>Eurotatoria</taxon>
        <taxon>Bdelloidea</taxon>
        <taxon>Philodinida</taxon>
        <taxon>Philodinidae</taxon>
        <taxon>Rotaria</taxon>
    </lineage>
</organism>